<dbReference type="EMBL" id="JACXST010000003">
    <property type="protein sequence ID" value="MBD9363351.1"/>
    <property type="molecule type" value="Genomic_DNA"/>
</dbReference>
<evidence type="ECO:0000256" key="7">
    <source>
        <dbReference type="ARBA" id="ARBA00023136"/>
    </source>
</evidence>
<dbReference type="InterPro" id="IPR017871">
    <property type="entry name" value="ABC_transporter-like_CS"/>
</dbReference>
<sequence length="248" mass="27848">MLNCRNIYKSYDNNSVLSDVSIELDDGTITALIGPNGAGKSTLLRILACLEPPNSGTLTIGDKQANYPLDMWFRNLQPWPKVTAVFQQLFLWPHLTLRKNILLPLELKKNSSANDIVNEIIEQFDMASFIDRYPNEVSGGQKQRVALARALALKPDYLLLDEITSALDVEQAAEIVKHLNNLKNDGMTILLITHYLGFVRRMADKVIFLENGCIRESGNFEILNNPQTPALISFMNAFSELEALQNNI</sequence>
<evidence type="ECO:0000313" key="10">
    <source>
        <dbReference type="Proteomes" id="UP000641152"/>
    </source>
</evidence>
<keyword evidence="6 9" id="KW-0067">ATP-binding</keyword>
<dbReference type="PANTHER" id="PTHR43166">
    <property type="entry name" value="AMINO ACID IMPORT ATP-BINDING PROTEIN"/>
    <property type="match status" value="1"/>
</dbReference>
<evidence type="ECO:0000256" key="5">
    <source>
        <dbReference type="ARBA" id="ARBA00022741"/>
    </source>
</evidence>
<evidence type="ECO:0000259" key="8">
    <source>
        <dbReference type="PROSITE" id="PS50893"/>
    </source>
</evidence>
<evidence type="ECO:0000256" key="6">
    <source>
        <dbReference type="ARBA" id="ARBA00022840"/>
    </source>
</evidence>
<dbReference type="GO" id="GO:0005524">
    <property type="term" value="F:ATP binding"/>
    <property type="evidence" value="ECO:0007669"/>
    <property type="project" value="UniProtKB-KW"/>
</dbReference>
<evidence type="ECO:0000313" key="9">
    <source>
        <dbReference type="EMBL" id="MBD9363351.1"/>
    </source>
</evidence>
<dbReference type="InterPro" id="IPR003439">
    <property type="entry name" value="ABC_transporter-like_ATP-bd"/>
</dbReference>
<evidence type="ECO:0000256" key="3">
    <source>
        <dbReference type="ARBA" id="ARBA00022448"/>
    </source>
</evidence>
<keyword evidence="5" id="KW-0547">Nucleotide-binding</keyword>
<keyword evidence="7" id="KW-0472">Membrane</keyword>
<dbReference type="PROSITE" id="PS50893">
    <property type="entry name" value="ABC_TRANSPORTER_2"/>
    <property type="match status" value="1"/>
</dbReference>
<comment type="subcellular location">
    <subcellularLocation>
        <location evidence="1">Cell inner membrane</location>
        <topology evidence="1">Peripheral membrane protein</topology>
    </subcellularLocation>
</comment>
<organism evidence="9 10">
    <name type="scientific">Methylomonas fluvii</name>
    <dbReference type="NCBI Taxonomy" id="1854564"/>
    <lineage>
        <taxon>Bacteria</taxon>
        <taxon>Pseudomonadati</taxon>
        <taxon>Pseudomonadota</taxon>
        <taxon>Gammaproteobacteria</taxon>
        <taxon>Methylococcales</taxon>
        <taxon>Methylococcaceae</taxon>
        <taxon>Methylomonas</taxon>
    </lineage>
</organism>
<keyword evidence="10" id="KW-1185">Reference proteome</keyword>
<dbReference type="PANTHER" id="PTHR43166:SF9">
    <property type="entry name" value="GLUTAMATE_ASPARTATE IMPORT ATP-BINDING PROTEIN GLTL"/>
    <property type="match status" value="1"/>
</dbReference>
<dbReference type="InterPro" id="IPR003593">
    <property type="entry name" value="AAA+_ATPase"/>
</dbReference>
<evidence type="ECO:0000256" key="2">
    <source>
        <dbReference type="ARBA" id="ARBA00005417"/>
    </source>
</evidence>
<keyword evidence="3" id="KW-0813">Transport</keyword>
<feature type="domain" description="ABC transporter" evidence="8">
    <location>
        <begin position="2"/>
        <end position="235"/>
    </location>
</feature>
<gene>
    <name evidence="9" type="ORF">EBB_23295</name>
</gene>
<dbReference type="RefSeq" id="WP_192396039.1">
    <property type="nucleotide sequence ID" value="NZ_JACXST010000003.1"/>
</dbReference>
<dbReference type="Gene3D" id="3.40.50.300">
    <property type="entry name" value="P-loop containing nucleotide triphosphate hydrolases"/>
    <property type="match status" value="1"/>
</dbReference>
<evidence type="ECO:0000256" key="1">
    <source>
        <dbReference type="ARBA" id="ARBA00004417"/>
    </source>
</evidence>
<dbReference type="PROSITE" id="PS00211">
    <property type="entry name" value="ABC_TRANSPORTER_1"/>
    <property type="match status" value="1"/>
</dbReference>
<name>A0ABR9DKH9_9GAMM</name>
<proteinExistence type="inferred from homology"/>
<dbReference type="SMART" id="SM00382">
    <property type="entry name" value="AAA"/>
    <property type="match status" value="1"/>
</dbReference>
<keyword evidence="4" id="KW-1003">Cell membrane</keyword>
<dbReference type="InterPro" id="IPR027417">
    <property type="entry name" value="P-loop_NTPase"/>
</dbReference>
<comment type="similarity">
    <text evidence="2">Belongs to the ABC transporter superfamily.</text>
</comment>
<evidence type="ECO:0000256" key="4">
    <source>
        <dbReference type="ARBA" id="ARBA00022475"/>
    </source>
</evidence>
<accession>A0ABR9DKH9</accession>
<dbReference type="SUPFAM" id="SSF52540">
    <property type="entry name" value="P-loop containing nucleoside triphosphate hydrolases"/>
    <property type="match status" value="1"/>
</dbReference>
<dbReference type="Proteomes" id="UP000641152">
    <property type="component" value="Unassembled WGS sequence"/>
</dbReference>
<reference evidence="9 10" key="1">
    <citation type="submission" date="2020-09" db="EMBL/GenBank/DDBJ databases">
        <title>Methylomonas albis sp. nov. and Methylomonas fluvii sp. nov.: Two cold-adapted methanotrophs from the River Elbe and an amended description of Methylovulum psychrotolerans strain Eb1.</title>
        <authorList>
            <person name="Bussmann I.K."/>
            <person name="Klings K.-W."/>
            <person name="Warnstedt J."/>
            <person name="Hoppert M."/>
            <person name="Saborowski A."/>
            <person name="Horn F."/>
            <person name="Liebner S."/>
        </authorList>
    </citation>
    <scope>NUCLEOTIDE SEQUENCE [LARGE SCALE GENOMIC DNA]</scope>
    <source>
        <strain evidence="9 10">EbB</strain>
    </source>
</reference>
<dbReference type="InterPro" id="IPR050086">
    <property type="entry name" value="MetN_ABC_transporter-like"/>
</dbReference>
<dbReference type="Pfam" id="PF00005">
    <property type="entry name" value="ABC_tran"/>
    <property type="match status" value="1"/>
</dbReference>
<protein>
    <submittedName>
        <fullName evidence="9">Amino acid ABC transporter ATP-binding protein</fullName>
    </submittedName>
</protein>
<comment type="caution">
    <text evidence="9">The sequence shown here is derived from an EMBL/GenBank/DDBJ whole genome shotgun (WGS) entry which is preliminary data.</text>
</comment>